<dbReference type="Proteomes" id="UP000307169">
    <property type="component" value="Unassembled WGS sequence"/>
</dbReference>
<dbReference type="FunFam" id="1.10.1040.10:FF:000017">
    <property type="entry name" value="2-dehydropantoate 2-reductase"/>
    <property type="match status" value="1"/>
</dbReference>
<evidence type="ECO:0000259" key="1">
    <source>
        <dbReference type="Pfam" id="PF02558"/>
    </source>
</evidence>
<evidence type="ECO:0000313" key="3">
    <source>
        <dbReference type="EMBL" id="TIB97325.1"/>
    </source>
</evidence>
<dbReference type="GO" id="GO:0005737">
    <property type="term" value="C:cytoplasm"/>
    <property type="evidence" value="ECO:0007669"/>
    <property type="project" value="TreeGrafter"/>
</dbReference>
<dbReference type="InterPro" id="IPR008927">
    <property type="entry name" value="6-PGluconate_DH-like_C_sf"/>
</dbReference>
<evidence type="ECO:0000259" key="2">
    <source>
        <dbReference type="Pfam" id="PF08546"/>
    </source>
</evidence>
<name>A0A4T0NJT8_9BASI</name>
<dbReference type="Gene3D" id="3.40.50.720">
    <property type="entry name" value="NAD(P)-binding Rossmann-like Domain"/>
    <property type="match status" value="1"/>
</dbReference>
<dbReference type="PANTHER" id="PTHR21708:SF43">
    <property type="entry name" value="KETOPANTOATE REDUCTASE C-TERMINAL DOMAIN-CONTAINING PROTEIN"/>
    <property type="match status" value="1"/>
</dbReference>
<dbReference type="AlphaFoldDB" id="A0A4T0NJT8"/>
<dbReference type="InterPro" id="IPR013752">
    <property type="entry name" value="KPA_reductase"/>
</dbReference>
<sequence>MSKEELPQNKKREQIVEHVLLIGTGAIGILHGYLLEKSGKIKVTAICRSNYDTMKDSGIPIKSSSFGSCIWRPHRVMRSIEEASDREYNYAVCAFKCLPDVIPTERVLGEVLTRVKCVVLLQNGVGIERSLQMARPDIPIISGIVWVGVNIRDNILVHEDFEKLYIGIYKNVHGRNNAELVNHFAELMGREQEYVIVKEHIQQSRWHKLLWNATFNTLATLSGLPMRRLMRGVGVLPIAKSIMDEIAATAAAIGIDLPEETISDSLDMTMKYYGDIGDDKSEEDFKPSMLIDYEMNRPMEIECILGEVVRMAGMYRVPVPHIELAYFILKIKQVSLVGAV</sequence>
<dbReference type="InterPro" id="IPR051402">
    <property type="entry name" value="KPR-Related"/>
</dbReference>
<reference evidence="3 4" key="1">
    <citation type="submission" date="2019-03" db="EMBL/GenBank/DDBJ databases">
        <title>Sequencing 25 genomes of Wallemia mellicola.</title>
        <authorList>
            <person name="Gostincar C."/>
        </authorList>
    </citation>
    <scope>NUCLEOTIDE SEQUENCE [LARGE SCALE GENOMIC DNA]</scope>
    <source>
        <strain evidence="3 4">EXF-1262</strain>
    </source>
</reference>
<evidence type="ECO:0008006" key="5">
    <source>
        <dbReference type="Google" id="ProtNLM"/>
    </source>
</evidence>
<dbReference type="PANTHER" id="PTHR21708">
    <property type="entry name" value="PROBABLE 2-DEHYDROPANTOATE 2-REDUCTASE"/>
    <property type="match status" value="1"/>
</dbReference>
<protein>
    <recommendedName>
        <fullName evidence="5">2-dehydropantoate 2-reductase</fullName>
    </recommendedName>
</protein>
<evidence type="ECO:0000313" key="4">
    <source>
        <dbReference type="Proteomes" id="UP000307169"/>
    </source>
</evidence>
<dbReference type="EMBL" id="SPRH01000049">
    <property type="protein sequence ID" value="TIB97325.1"/>
    <property type="molecule type" value="Genomic_DNA"/>
</dbReference>
<dbReference type="Gene3D" id="1.10.1040.10">
    <property type="entry name" value="N-(1-d-carboxylethyl)-l-norvaline Dehydrogenase, domain 2"/>
    <property type="match status" value="1"/>
</dbReference>
<dbReference type="Pfam" id="PF02558">
    <property type="entry name" value="ApbA"/>
    <property type="match status" value="1"/>
</dbReference>
<dbReference type="SUPFAM" id="SSF48179">
    <property type="entry name" value="6-phosphogluconate dehydrogenase C-terminal domain-like"/>
    <property type="match status" value="1"/>
</dbReference>
<comment type="caution">
    <text evidence="3">The sequence shown here is derived from an EMBL/GenBank/DDBJ whole genome shotgun (WGS) entry which is preliminary data.</text>
</comment>
<feature type="domain" description="Ketopantoate reductase N-terminal" evidence="1">
    <location>
        <begin position="19"/>
        <end position="170"/>
    </location>
</feature>
<proteinExistence type="predicted"/>
<accession>A0A4T0NJT8</accession>
<dbReference type="InterPro" id="IPR013328">
    <property type="entry name" value="6PGD_dom2"/>
</dbReference>
<dbReference type="InterPro" id="IPR013332">
    <property type="entry name" value="KPR_N"/>
</dbReference>
<feature type="domain" description="Ketopantoate reductase C-terminal" evidence="2">
    <location>
        <begin position="201"/>
        <end position="332"/>
    </location>
</feature>
<gene>
    <name evidence="3" type="ORF">E3Q17_03458</name>
</gene>
<organism evidence="3 4">
    <name type="scientific">Wallemia mellicola</name>
    <dbReference type="NCBI Taxonomy" id="1708541"/>
    <lineage>
        <taxon>Eukaryota</taxon>
        <taxon>Fungi</taxon>
        <taxon>Dikarya</taxon>
        <taxon>Basidiomycota</taxon>
        <taxon>Wallemiomycotina</taxon>
        <taxon>Wallemiomycetes</taxon>
        <taxon>Wallemiales</taxon>
        <taxon>Wallemiaceae</taxon>
        <taxon>Wallemia</taxon>
    </lineage>
</organism>
<dbReference type="Pfam" id="PF08546">
    <property type="entry name" value="ApbA_C"/>
    <property type="match status" value="1"/>
</dbReference>